<dbReference type="Proteomes" id="UP001604277">
    <property type="component" value="Unassembled WGS sequence"/>
</dbReference>
<dbReference type="EMBL" id="JBFOLJ010000025">
    <property type="protein sequence ID" value="KAL2459025.1"/>
    <property type="molecule type" value="Genomic_DNA"/>
</dbReference>
<accession>A0ABD1P585</accession>
<name>A0ABD1P585_9LAMI</name>
<protein>
    <submittedName>
        <fullName evidence="1">Uncharacterized protein</fullName>
    </submittedName>
</protein>
<evidence type="ECO:0000313" key="2">
    <source>
        <dbReference type="Proteomes" id="UP001604277"/>
    </source>
</evidence>
<keyword evidence="2" id="KW-1185">Reference proteome</keyword>
<reference evidence="2" key="1">
    <citation type="submission" date="2024-07" db="EMBL/GenBank/DDBJ databases">
        <title>Two chromosome-level genome assemblies of Korean endemic species Abeliophyllum distichum and Forsythia ovata (Oleaceae).</title>
        <authorList>
            <person name="Jang H."/>
        </authorList>
    </citation>
    <scope>NUCLEOTIDE SEQUENCE [LARGE SCALE GENOMIC DNA]</scope>
</reference>
<comment type="caution">
    <text evidence="1">The sequence shown here is derived from an EMBL/GenBank/DDBJ whole genome shotgun (WGS) entry which is preliminary data.</text>
</comment>
<sequence length="148" mass="16729">MGAPPPPNVHYSALVMNSWLAIVAIKVDRDNMISFYYLRGLGQIQDYGLVPPHVQVIFSEARVTHTVESGGNPVFSSLRWWIATPTPTNAKQAVRAEAIEVDQVGSPALEDKQKKMGGFAGFVLQKRRRHRQIWKISSWWPDNDKFGR</sequence>
<dbReference type="AlphaFoldDB" id="A0ABD1P585"/>
<gene>
    <name evidence="1" type="ORF">Fot_55311</name>
</gene>
<evidence type="ECO:0000313" key="1">
    <source>
        <dbReference type="EMBL" id="KAL2459025.1"/>
    </source>
</evidence>
<proteinExistence type="predicted"/>
<organism evidence="1 2">
    <name type="scientific">Forsythia ovata</name>
    <dbReference type="NCBI Taxonomy" id="205694"/>
    <lineage>
        <taxon>Eukaryota</taxon>
        <taxon>Viridiplantae</taxon>
        <taxon>Streptophyta</taxon>
        <taxon>Embryophyta</taxon>
        <taxon>Tracheophyta</taxon>
        <taxon>Spermatophyta</taxon>
        <taxon>Magnoliopsida</taxon>
        <taxon>eudicotyledons</taxon>
        <taxon>Gunneridae</taxon>
        <taxon>Pentapetalae</taxon>
        <taxon>asterids</taxon>
        <taxon>lamiids</taxon>
        <taxon>Lamiales</taxon>
        <taxon>Oleaceae</taxon>
        <taxon>Forsythieae</taxon>
        <taxon>Forsythia</taxon>
    </lineage>
</organism>